<proteinExistence type="predicted"/>
<keyword evidence="1" id="KW-0812">Transmembrane</keyword>
<keyword evidence="1" id="KW-0472">Membrane</keyword>
<feature type="transmembrane region" description="Helical" evidence="1">
    <location>
        <begin position="128"/>
        <end position="148"/>
    </location>
</feature>
<dbReference type="EMBL" id="CAVLEF010000001">
    <property type="protein sequence ID" value="CAK1540733.1"/>
    <property type="molecule type" value="Genomic_DNA"/>
</dbReference>
<reference evidence="2 3" key="1">
    <citation type="submission" date="2023-11" db="EMBL/GenBank/DDBJ databases">
        <authorList>
            <person name="Okamura Y."/>
        </authorList>
    </citation>
    <scope>NUCLEOTIDE SEQUENCE [LARGE SCALE GENOMIC DNA]</scope>
</reference>
<dbReference type="PANTHER" id="PTHR35270">
    <property type="entry name" value="FUSELESS, ISOFORM A"/>
    <property type="match status" value="1"/>
</dbReference>
<feature type="transmembrane region" description="Helical" evidence="1">
    <location>
        <begin position="177"/>
        <end position="194"/>
    </location>
</feature>
<keyword evidence="3" id="KW-1185">Reference proteome</keyword>
<dbReference type="PANTHER" id="PTHR35270:SF2">
    <property type="entry name" value="FUSELESS, ISOFORM A"/>
    <property type="match status" value="1"/>
</dbReference>
<sequence length="263" mass="29972">MNGVSSYERTLLFDDISIVHYCRGRQERTLMDERENIIDTHMPPNGADNLLPNERLIRIEKIGAAKSEKNEKEEEINKDGDSEGRTECNCQEMGYGAGDAVFASFVVAPLVVGVWRSSLGLMDYYPKMFPIAEVFILGILIQCTFSIAKTRLYSRSTNAWGEGKAGRWLRERVISRFYTYIFTLANAMHWRGGWGLLDLLVDTVFPYKKDPHRPVLIAIILIVGCIAMMVLRSTRNLMAAPYFVVTDGKEPTYMFSTRFSKVR</sequence>
<organism evidence="2 3">
    <name type="scientific">Leptosia nina</name>
    <dbReference type="NCBI Taxonomy" id="320188"/>
    <lineage>
        <taxon>Eukaryota</taxon>
        <taxon>Metazoa</taxon>
        <taxon>Ecdysozoa</taxon>
        <taxon>Arthropoda</taxon>
        <taxon>Hexapoda</taxon>
        <taxon>Insecta</taxon>
        <taxon>Pterygota</taxon>
        <taxon>Neoptera</taxon>
        <taxon>Endopterygota</taxon>
        <taxon>Lepidoptera</taxon>
        <taxon>Glossata</taxon>
        <taxon>Ditrysia</taxon>
        <taxon>Papilionoidea</taxon>
        <taxon>Pieridae</taxon>
        <taxon>Pierinae</taxon>
        <taxon>Leptosia</taxon>
    </lineage>
</organism>
<gene>
    <name evidence="2" type="ORF">LNINA_LOCUS765</name>
</gene>
<accession>A0AAV1IXQ2</accession>
<evidence type="ECO:0000256" key="1">
    <source>
        <dbReference type="SAM" id="Phobius"/>
    </source>
</evidence>
<dbReference type="Pfam" id="PF15993">
    <property type="entry name" value="Fuseless"/>
    <property type="match status" value="1"/>
</dbReference>
<feature type="transmembrane region" description="Helical" evidence="1">
    <location>
        <begin position="214"/>
        <end position="231"/>
    </location>
</feature>
<feature type="transmembrane region" description="Helical" evidence="1">
    <location>
        <begin position="95"/>
        <end position="116"/>
    </location>
</feature>
<dbReference type="AlphaFoldDB" id="A0AAV1IXQ2"/>
<dbReference type="Proteomes" id="UP001497472">
    <property type="component" value="Unassembled WGS sequence"/>
</dbReference>
<evidence type="ECO:0000313" key="2">
    <source>
        <dbReference type="EMBL" id="CAK1540733.1"/>
    </source>
</evidence>
<keyword evidence="1" id="KW-1133">Transmembrane helix</keyword>
<comment type="caution">
    <text evidence="2">The sequence shown here is derived from an EMBL/GenBank/DDBJ whole genome shotgun (WGS) entry which is preliminary data.</text>
</comment>
<name>A0AAV1IXQ2_9NEOP</name>
<evidence type="ECO:0000313" key="3">
    <source>
        <dbReference type="Proteomes" id="UP001497472"/>
    </source>
</evidence>
<protein>
    <submittedName>
        <fullName evidence="2">Uncharacterized protein</fullName>
    </submittedName>
</protein>
<dbReference type="InterPro" id="IPR032751">
    <property type="entry name" value="Fuseless"/>
</dbReference>